<evidence type="ECO:0000256" key="2">
    <source>
        <dbReference type="ARBA" id="ARBA00023015"/>
    </source>
</evidence>
<name>A0A8T0KUB6_PHAAN</name>
<dbReference type="PRINTS" id="PR00367">
    <property type="entry name" value="ETHRSPELEMNT"/>
</dbReference>
<feature type="domain" description="AP2/ERF" evidence="9">
    <location>
        <begin position="18"/>
        <end position="75"/>
    </location>
</feature>
<accession>A0A8T0KUB6</accession>
<dbReference type="SMART" id="SM00380">
    <property type="entry name" value="AP2"/>
    <property type="match status" value="1"/>
</dbReference>
<dbReference type="GO" id="GO:0003677">
    <property type="term" value="F:DNA binding"/>
    <property type="evidence" value="ECO:0007669"/>
    <property type="project" value="UniProtKB-KW"/>
</dbReference>
<dbReference type="CDD" id="cd00018">
    <property type="entry name" value="AP2"/>
    <property type="match status" value="1"/>
</dbReference>
<dbReference type="Proteomes" id="UP000743370">
    <property type="component" value="Unassembled WGS sequence"/>
</dbReference>
<keyword evidence="3" id="KW-0238">DNA-binding</keyword>
<dbReference type="InterPro" id="IPR016177">
    <property type="entry name" value="DNA-bd_dom_sf"/>
</dbReference>
<organism evidence="10 11">
    <name type="scientific">Phaseolus angularis</name>
    <name type="common">Azuki bean</name>
    <name type="synonym">Vigna angularis</name>
    <dbReference type="NCBI Taxonomy" id="3914"/>
    <lineage>
        <taxon>Eukaryota</taxon>
        <taxon>Viridiplantae</taxon>
        <taxon>Streptophyta</taxon>
        <taxon>Embryophyta</taxon>
        <taxon>Tracheophyta</taxon>
        <taxon>Spermatophyta</taxon>
        <taxon>Magnoliopsida</taxon>
        <taxon>eudicotyledons</taxon>
        <taxon>Gunneridae</taxon>
        <taxon>Pentapetalae</taxon>
        <taxon>rosids</taxon>
        <taxon>fabids</taxon>
        <taxon>Fabales</taxon>
        <taxon>Fabaceae</taxon>
        <taxon>Papilionoideae</taxon>
        <taxon>50 kb inversion clade</taxon>
        <taxon>NPAAA clade</taxon>
        <taxon>indigoferoid/millettioid clade</taxon>
        <taxon>Phaseoleae</taxon>
        <taxon>Vigna</taxon>
    </lineage>
</organism>
<protein>
    <submittedName>
        <fullName evidence="10">Dehydration-responsive element-binding protein</fullName>
    </submittedName>
</protein>
<reference evidence="10 11" key="1">
    <citation type="submission" date="2020-05" db="EMBL/GenBank/DDBJ databases">
        <title>Vigna angularis (adzuki bean) Var. LongXiaoDou No. 4 denovo assembly.</title>
        <authorList>
            <person name="Xiang H."/>
        </authorList>
    </citation>
    <scope>NUCLEOTIDE SEQUENCE [LARGE SCALE GENOMIC DNA]</scope>
    <source>
        <tissue evidence="10">Leaf</tissue>
    </source>
</reference>
<dbReference type="Gene3D" id="3.30.730.10">
    <property type="entry name" value="AP2/ERF domain"/>
    <property type="match status" value="1"/>
</dbReference>
<dbReference type="SUPFAM" id="SSF54171">
    <property type="entry name" value="DNA-binding domain"/>
    <property type="match status" value="1"/>
</dbReference>
<evidence type="ECO:0000313" key="11">
    <source>
        <dbReference type="Proteomes" id="UP000743370"/>
    </source>
</evidence>
<comment type="caution">
    <text evidence="10">The sequence shown here is derived from an EMBL/GenBank/DDBJ whole genome shotgun (WGS) entry which is preliminary data.</text>
</comment>
<comment type="subcellular location">
    <subcellularLocation>
        <location evidence="1">Nucleus</location>
    </subcellularLocation>
</comment>
<feature type="region of interest" description="Disordered" evidence="8">
    <location>
        <begin position="352"/>
        <end position="392"/>
    </location>
</feature>
<evidence type="ECO:0000256" key="3">
    <source>
        <dbReference type="ARBA" id="ARBA00023125"/>
    </source>
</evidence>
<dbReference type="GO" id="GO:0003700">
    <property type="term" value="F:DNA-binding transcription factor activity"/>
    <property type="evidence" value="ECO:0007669"/>
    <property type="project" value="InterPro"/>
</dbReference>
<evidence type="ECO:0000256" key="4">
    <source>
        <dbReference type="ARBA" id="ARBA00023159"/>
    </source>
</evidence>
<evidence type="ECO:0000313" key="10">
    <source>
        <dbReference type="EMBL" id="KAG2403051.1"/>
    </source>
</evidence>
<dbReference type="PANTHER" id="PTHR31839">
    <property type="entry name" value="DEHYDRATION-RESPONSIVE ELEMENT-BINDING PROTEIN 1D"/>
    <property type="match status" value="1"/>
</dbReference>
<dbReference type="InterPro" id="IPR036955">
    <property type="entry name" value="AP2/ERF_dom_sf"/>
</dbReference>
<dbReference type="GO" id="GO:0005634">
    <property type="term" value="C:nucleus"/>
    <property type="evidence" value="ECO:0007669"/>
    <property type="project" value="UniProtKB-SubCell"/>
</dbReference>
<keyword evidence="2" id="KW-0805">Transcription regulation</keyword>
<keyword evidence="6" id="KW-0539">Nucleus</keyword>
<evidence type="ECO:0000256" key="6">
    <source>
        <dbReference type="ARBA" id="ARBA00023242"/>
    </source>
</evidence>
<evidence type="ECO:0000256" key="8">
    <source>
        <dbReference type="SAM" id="MobiDB-lite"/>
    </source>
</evidence>
<dbReference type="Pfam" id="PF00847">
    <property type="entry name" value="AP2"/>
    <property type="match status" value="1"/>
</dbReference>
<dbReference type="PROSITE" id="PS51032">
    <property type="entry name" value="AP2_ERF"/>
    <property type="match status" value="1"/>
</dbReference>
<evidence type="ECO:0000259" key="9">
    <source>
        <dbReference type="PROSITE" id="PS51032"/>
    </source>
</evidence>
<feature type="compositionally biased region" description="Polar residues" evidence="8">
    <location>
        <begin position="372"/>
        <end position="392"/>
    </location>
</feature>
<dbReference type="AlphaFoldDB" id="A0A8T0KUB6"/>
<dbReference type="EMBL" id="JABFOF010000003">
    <property type="protein sequence ID" value="KAG2403051.1"/>
    <property type="molecule type" value="Genomic_DNA"/>
</dbReference>
<evidence type="ECO:0000256" key="7">
    <source>
        <dbReference type="ARBA" id="ARBA00024343"/>
    </source>
</evidence>
<sequence>MQKRKPGRKKFHETRHPVYKGVRQRNGKWVSKLRQPNNKNARVWLGTFARPDMAAVAYDVAALAFKGDNASLNFPDAISSLPHLNSATSSVKAIQIAATEAAEKHFSCAEFQKLGDYLSSEGGSGSFSWDEDCSELLSEESSRKFFWDEEEVFNTPELLNSMAEALIITPPALQKGFNWVGGETTVDLTLNAICDDGINRSVRLRDGANCSDARKMVRTKEKVAGTISFAHKLILEFQLPDKKSGGATKWMTARIGNQSDKMSNISKAIRAESNTLEVACSSYFDYCSKTFAEIAPHQDDVIAAETRKDVATPMTIEERNREGEDKNNTSTIKHRPKVIKEGQPKRTIKKAAAETVQSKENQADKRKARKGLNTTSPQTEVTGEWTSGPKSTVKTCKRSLSFGSKEQAIDDPGRRENMLFANASSSRNWVADHNGLQECPNNSIGRDGWSTGCGLQAVEEKEKRQGRILEAPHKSSVTATKDFQPATFLQDARSHSYMSSPKC</sequence>
<evidence type="ECO:0000256" key="1">
    <source>
        <dbReference type="ARBA" id="ARBA00004123"/>
    </source>
</evidence>
<evidence type="ECO:0000256" key="5">
    <source>
        <dbReference type="ARBA" id="ARBA00023163"/>
    </source>
</evidence>
<dbReference type="InterPro" id="IPR001471">
    <property type="entry name" value="AP2/ERF_dom"/>
</dbReference>
<keyword evidence="5" id="KW-0804">Transcription</keyword>
<proteinExistence type="inferred from homology"/>
<dbReference type="PANTHER" id="PTHR31839:SF39">
    <property type="entry name" value="CBF3 PROTEIN"/>
    <property type="match status" value="1"/>
</dbReference>
<gene>
    <name evidence="10" type="ORF">HKW66_Vig0183360</name>
</gene>
<comment type="similarity">
    <text evidence="7">Belongs to the AP2/ERF transcription factor family. ERF subfamily.</text>
</comment>
<dbReference type="InterPro" id="IPR045277">
    <property type="entry name" value="DRE1A-I"/>
</dbReference>
<keyword evidence="4" id="KW-0010">Activator</keyword>